<comment type="caution">
    <text evidence="3">The sequence shown here is derived from an EMBL/GenBank/DDBJ whole genome shotgun (WGS) entry which is preliminary data.</text>
</comment>
<evidence type="ECO:0000313" key="3">
    <source>
        <dbReference type="EMBL" id="KAL2497768.1"/>
    </source>
</evidence>
<dbReference type="PANTHER" id="PTHR15492">
    <property type="entry name" value="CYCLIN D1-BINDING PROTEIN 1"/>
    <property type="match status" value="1"/>
</dbReference>
<evidence type="ECO:0000313" key="4">
    <source>
        <dbReference type="Proteomes" id="UP001604336"/>
    </source>
</evidence>
<gene>
    <name evidence="3" type="ORF">Adt_23318</name>
</gene>
<organism evidence="3 4">
    <name type="scientific">Abeliophyllum distichum</name>
    <dbReference type="NCBI Taxonomy" id="126358"/>
    <lineage>
        <taxon>Eukaryota</taxon>
        <taxon>Viridiplantae</taxon>
        <taxon>Streptophyta</taxon>
        <taxon>Embryophyta</taxon>
        <taxon>Tracheophyta</taxon>
        <taxon>Spermatophyta</taxon>
        <taxon>Magnoliopsida</taxon>
        <taxon>eudicotyledons</taxon>
        <taxon>Gunneridae</taxon>
        <taxon>Pentapetalae</taxon>
        <taxon>asterids</taxon>
        <taxon>lamiids</taxon>
        <taxon>Lamiales</taxon>
        <taxon>Oleaceae</taxon>
        <taxon>Forsythieae</taxon>
        <taxon>Abeliophyllum</taxon>
    </lineage>
</organism>
<accession>A0ABD1SDA3</accession>
<dbReference type="AlphaFoldDB" id="A0ABD1SDA3"/>
<feature type="domain" description="Cyclin-D1-binding protein 1-like N-terminal" evidence="2">
    <location>
        <begin position="1"/>
        <end position="74"/>
    </location>
</feature>
<dbReference type="Pfam" id="PF13324">
    <property type="entry name" value="GCIP_N"/>
    <property type="match status" value="1"/>
</dbReference>
<evidence type="ECO:0000256" key="1">
    <source>
        <dbReference type="SAM" id="MobiDB-lite"/>
    </source>
</evidence>
<dbReference type="InterPro" id="IPR049317">
    <property type="entry name" value="GCIP-like_N"/>
</dbReference>
<feature type="region of interest" description="Disordered" evidence="1">
    <location>
        <begin position="67"/>
        <end position="106"/>
    </location>
</feature>
<dbReference type="Proteomes" id="UP001604336">
    <property type="component" value="Unassembled WGS sequence"/>
</dbReference>
<dbReference type="InterPro" id="IPR026907">
    <property type="entry name" value="GCIP-like"/>
</dbReference>
<feature type="compositionally biased region" description="Basic and acidic residues" evidence="1">
    <location>
        <begin position="83"/>
        <end position="106"/>
    </location>
</feature>
<protein>
    <recommendedName>
        <fullName evidence="2">Cyclin-D1-binding protein 1-like N-terminal domain-containing protein</fullName>
    </recommendedName>
</protein>
<reference evidence="4" key="1">
    <citation type="submission" date="2024-07" db="EMBL/GenBank/DDBJ databases">
        <title>Two chromosome-level genome assemblies of Korean endemic species Abeliophyllum distichum and Forsythia ovata (Oleaceae).</title>
        <authorList>
            <person name="Jang H."/>
        </authorList>
    </citation>
    <scope>NUCLEOTIDE SEQUENCE [LARGE SCALE GENOMIC DNA]</scope>
</reference>
<proteinExistence type="predicted"/>
<name>A0ABD1SDA3_9LAMI</name>
<dbReference type="PANTHER" id="PTHR15492:SF1">
    <property type="entry name" value="CYCLIN-D1-BINDING PROTEIN 1"/>
    <property type="match status" value="1"/>
</dbReference>
<keyword evidence="4" id="KW-1185">Reference proteome</keyword>
<evidence type="ECO:0000259" key="2">
    <source>
        <dbReference type="Pfam" id="PF13324"/>
    </source>
</evidence>
<dbReference type="EMBL" id="JBFOLK010000007">
    <property type="protein sequence ID" value="KAL2497768.1"/>
    <property type="molecule type" value="Genomic_DNA"/>
</dbReference>
<sequence length="106" mass="11806">MLYTGETLEVRLLEENMVAYFNMLQGFVLLSHGSSIGAGPTLSTCIHASIKQVFDSSFMWLKEAVSSYGSHQSRTKIIPSKQNKAEQKPDTFGTTDKRIHANDSNH</sequence>